<dbReference type="RefSeq" id="WP_094606146.1">
    <property type="nucleotide sequence ID" value="NZ_CP155573.1"/>
</dbReference>
<dbReference type="InterPro" id="IPR036425">
    <property type="entry name" value="MoaB/Mog-like_dom_sf"/>
</dbReference>
<gene>
    <name evidence="3" type="primary">cinA_4</name>
    <name evidence="3" type="ORF">SPSIL_039830</name>
</gene>
<evidence type="ECO:0000256" key="1">
    <source>
        <dbReference type="RuleBase" id="RU365090"/>
    </source>
</evidence>
<name>A0ABZ3IPX4_9FIRM</name>
<comment type="catalytic activity">
    <reaction evidence="1">
        <text>adenylyl-molybdopterin + molybdate = Mo-molybdopterin + AMP + H(+)</text>
        <dbReference type="Rhea" id="RHEA:35047"/>
        <dbReference type="ChEBI" id="CHEBI:15378"/>
        <dbReference type="ChEBI" id="CHEBI:36264"/>
        <dbReference type="ChEBI" id="CHEBI:62727"/>
        <dbReference type="ChEBI" id="CHEBI:71302"/>
        <dbReference type="ChEBI" id="CHEBI:456215"/>
    </reaction>
</comment>
<keyword evidence="1" id="KW-0808">Transferase</keyword>
<sequence length="340" mass="36662">MRAIRVEEAVGNILCHDITKIVPGEFKGTAFKKGHIVTKGDIPELLKLGKEHIYVWEFKKGFVHENEAGLRIARAIRGLGLILTAPNEGKVNLVAATDGMCMIDEDCLLKINMIEEIVVATRSNKRPVKKGEVIAGVRVVPLVIDERKIKLVEDIGYEPNIISVKPFNFCKVGIITTGSEVYHGRIQDKFGPVVTAKAEAYGCKVIEQIIVPDDVELIARAANTLINHGADLILTTGGMSVDPDDVTPSGIKKAGAKIISYGAPVLPGSMFMVAYLGKVPVLGLPGCVMYNRVTVFDLILPQVLAGEAIDRSMIVRLGMGGLCLKCEVCHYPACSFGTGA</sequence>
<dbReference type="InterPro" id="IPR038987">
    <property type="entry name" value="MoeA-like"/>
</dbReference>
<reference evidence="3" key="1">
    <citation type="submission" date="2024-05" db="EMBL/GenBank/DDBJ databases">
        <title>Isolation and characterization of Sporomusa carbonis sp. nov., a carboxydotrophic hydrogenogen in the genus of Sporomusa isolated from a charcoal burning pile.</title>
        <authorList>
            <person name="Boeer T."/>
            <person name="Rosenbaum F."/>
            <person name="Eysell L."/>
            <person name="Mueller V."/>
            <person name="Daniel R."/>
            <person name="Poehlein A."/>
        </authorList>
    </citation>
    <scope>NUCLEOTIDE SEQUENCE [LARGE SCALE GENOMIC DNA]</scope>
    <source>
        <strain evidence="3">DSM 10669</strain>
    </source>
</reference>
<keyword evidence="1" id="KW-0501">Molybdenum cofactor biosynthesis</keyword>
<dbReference type="PANTHER" id="PTHR10192">
    <property type="entry name" value="MOLYBDOPTERIN BIOSYNTHESIS PROTEIN"/>
    <property type="match status" value="1"/>
</dbReference>
<dbReference type="Pfam" id="PF00994">
    <property type="entry name" value="MoCF_biosynth"/>
    <property type="match status" value="1"/>
</dbReference>
<dbReference type="SMART" id="SM00852">
    <property type="entry name" value="MoCF_biosynth"/>
    <property type="match status" value="1"/>
</dbReference>
<dbReference type="PANTHER" id="PTHR10192:SF28">
    <property type="entry name" value="MOLYBDOPTERIN MOLYBDENUMTRANSFERASE"/>
    <property type="match status" value="1"/>
</dbReference>
<dbReference type="EMBL" id="CP155573">
    <property type="protein sequence ID" value="XFO67764.1"/>
    <property type="molecule type" value="Genomic_DNA"/>
</dbReference>
<accession>A0ABZ3IPX4</accession>
<dbReference type="EC" id="2.10.1.1" evidence="1"/>
<organism evidence="3 4">
    <name type="scientific">Sporomusa silvacetica DSM 10669</name>
    <dbReference type="NCBI Taxonomy" id="1123289"/>
    <lineage>
        <taxon>Bacteria</taxon>
        <taxon>Bacillati</taxon>
        <taxon>Bacillota</taxon>
        <taxon>Negativicutes</taxon>
        <taxon>Selenomonadales</taxon>
        <taxon>Sporomusaceae</taxon>
        <taxon>Sporomusa</taxon>
    </lineage>
</organism>
<dbReference type="InterPro" id="IPR001453">
    <property type="entry name" value="MoaB/Mog_dom"/>
</dbReference>
<evidence type="ECO:0000313" key="4">
    <source>
        <dbReference type="Proteomes" id="UP000216752"/>
    </source>
</evidence>
<evidence type="ECO:0000259" key="2">
    <source>
        <dbReference type="SMART" id="SM00852"/>
    </source>
</evidence>
<dbReference type="CDD" id="cd03522">
    <property type="entry name" value="MoeA_like"/>
    <property type="match status" value="1"/>
</dbReference>
<keyword evidence="1" id="KW-0500">Molybdenum</keyword>
<dbReference type="Proteomes" id="UP000216752">
    <property type="component" value="Chromosome"/>
</dbReference>
<keyword evidence="4" id="KW-1185">Reference proteome</keyword>
<keyword evidence="1" id="KW-0479">Metal-binding</keyword>
<keyword evidence="1" id="KW-0460">Magnesium</keyword>
<comment type="similarity">
    <text evidence="1">Belongs to the MoeA family.</text>
</comment>
<evidence type="ECO:0000313" key="3">
    <source>
        <dbReference type="EMBL" id="XFO67764.1"/>
    </source>
</evidence>
<feature type="domain" description="MoaB/Mog" evidence="2">
    <location>
        <begin position="173"/>
        <end position="305"/>
    </location>
</feature>
<protein>
    <recommendedName>
        <fullName evidence="1">Molybdopterin molybdenumtransferase</fullName>
        <ecNumber evidence="1">2.10.1.1</ecNumber>
    </recommendedName>
</protein>
<dbReference type="SUPFAM" id="SSF53218">
    <property type="entry name" value="Molybdenum cofactor biosynthesis proteins"/>
    <property type="match status" value="1"/>
</dbReference>
<proteinExistence type="inferred from homology"/>
<comment type="function">
    <text evidence="1">Catalyzes the insertion of molybdate into adenylated molybdopterin with the concomitant release of AMP.</text>
</comment>
<comment type="cofactor">
    <cofactor evidence="1">
        <name>Mg(2+)</name>
        <dbReference type="ChEBI" id="CHEBI:18420"/>
    </cofactor>
</comment>
<dbReference type="Gene3D" id="3.40.980.10">
    <property type="entry name" value="MoaB/Mog-like domain"/>
    <property type="match status" value="1"/>
</dbReference>
<comment type="pathway">
    <text evidence="1">Cofactor biosynthesis; molybdopterin biosynthesis.</text>
</comment>